<feature type="region of interest" description="Disordered" evidence="1">
    <location>
        <begin position="236"/>
        <end position="359"/>
    </location>
</feature>
<reference evidence="2" key="1">
    <citation type="submission" date="2013-12" db="EMBL/GenBank/DDBJ databases">
        <authorList>
            <person name="Omoto C.K."/>
            <person name="Sibley D."/>
            <person name="Venepally P."/>
            <person name="Hadjithomas M."/>
            <person name="Karamycheva S."/>
            <person name="Brunk B."/>
            <person name="Roos D."/>
            <person name="Caler E."/>
            <person name="Lorenzi H."/>
        </authorList>
    </citation>
    <scope>NUCLEOTIDE SEQUENCE</scope>
</reference>
<evidence type="ECO:0000313" key="2">
    <source>
        <dbReference type="EMBL" id="EZG47658.1"/>
    </source>
</evidence>
<name>A0A023B1G1_GRENI</name>
<dbReference type="VEuPathDB" id="CryptoDB:GNI_130840"/>
<protein>
    <submittedName>
        <fullName evidence="2">Uncharacterized protein</fullName>
    </submittedName>
</protein>
<organism evidence="2 3">
    <name type="scientific">Gregarina niphandrodes</name>
    <name type="common">Septate eugregarine</name>
    <dbReference type="NCBI Taxonomy" id="110365"/>
    <lineage>
        <taxon>Eukaryota</taxon>
        <taxon>Sar</taxon>
        <taxon>Alveolata</taxon>
        <taxon>Apicomplexa</taxon>
        <taxon>Conoidasida</taxon>
        <taxon>Gregarinasina</taxon>
        <taxon>Eugregarinorida</taxon>
        <taxon>Gregarinidae</taxon>
        <taxon>Gregarina</taxon>
    </lineage>
</organism>
<comment type="caution">
    <text evidence="2">The sequence shown here is derived from an EMBL/GenBank/DDBJ whole genome shotgun (WGS) entry which is preliminary data.</text>
</comment>
<dbReference type="EMBL" id="AFNH02000976">
    <property type="protein sequence ID" value="EZG47658.1"/>
    <property type="molecule type" value="Genomic_DNA"/>
</dbReference>
<dbReference type="Proteomes" id="UP000019763">
    <property type="component" value="Unassembled WGS sequence"/>
</dbReference>
<evidence type="ECO:0000256" key="1">
    <source>
        <dbReference type="SAM" id="MobiDB-lite"/>
    </source>
</evidence>
<feature type="compositionally biased region" description="Basic residues" evidence="1">
    <location>
        <begin position="349"/>
        <end position="359"/>
    </location>
</feature>
<gene>
    <name evidence="2" type="ORF">GNI_130840</name>
</gene>
<keyword evidence="3" id="KW-1185">Reference proteome</keyword>
<proteinExistence type="predicted"/>
<sequence>MRPSRADRMMVCDGSLGGFDKGGLVASIRVAEPWNQVSPGYYGLNTMRHVGPMQSQNSLGSMKSMDKSSMKYFLADSLTSLPRDVSPPRDQSKVKKGFWKSTMELFKRPGPERPERARSRSAGNLLSKEPPRRGRSLERSPAKRRSKLFLVNDTEQRSEAGSEFGSPDRESKKRNSILGRLLKVGRRRSQAEERRISPDVEWKKGPRSKYWISSNKRFARSEEELGSVSPEVLPFDETAHRRDPDNSWVYSGGRGELDEPSVKLRTKWGSGGINSRELEFRNPESGNFNDPRWEKKPSTFTNGIDRHGIDRHVNRHDKPYPVPRPDSRNPAEWRPPKHRKPAALPRPTHLSRKLRPAGL</sequence>
<dbReference type="RefSeq" id="XP_011132160.1">
    <property type="nucleotide sequence ID" value="XM_011133858.1"/>
</dbReference>
<feature type="compositionally biased region" description="Basic and acidic residues" evidence="1">
    <location>
        <begin position="129"/>
        <end position="141"/>
    </location>
</feature>
<dbReference type="AlphaFoldDB" id="A0A023B1G1"/>
<feature type="compositionally biased region" description="Basic and acidic residues" evidence="1">
    <location>
        <begin position="154"/>
        <end position="173"/>
    </location>
</feature>
<feature type="region of interest" description="Disordered" evidence="1">
    <location>
        <begin position="80"/>
        <end position="195"/>
    </location>
</feature>
<dbReference type="GeneID" id="22914582"/>
<accession>A0A023B1G1</accession>
<evidence type="ECO:0000313" key="3">
    <source>
        <dbReference type="Proteomes" id="UP000019763"/>
    </source>
</evidence>
<feature type="compositionally biased region" description="Basic and acidic residues" evidence="1">
    <location>
        <begin position="105"/>
        <end position="118"/>
    </location>
</feature>
<feature type="compositionally biased region" description="Basic and acidic residues" evidence="1">
    <location>
        <begin position="304"/>
        <end position="335"/>
    </location>
</feature>